<dbReference type="RefSeq" id="WP_154174632.1">
    <property type="nucleotide sequence ID" value="NZ_WJXZ01000004.1"/>
</dbReference>
<reference evidence="1 2" key="1">
    <citation type="journal article" date="2018" name="Antonie Van Leeuwenhoek">
        <title>Larkinella terrae sp. nov., isolated from soil on Jeju Island, South Korea.</title>
        <authorList>
            <person name="Ten L.N."/>
            <person name="Jeon J."/>
            <person name="Park S.J."/>
            <person name="Park S."/>
            <person name="Lee S.Y."/>
            <person name="Kim M.K."/>
            <person name="Jung H.Y."/>
        </authorList>
    </citation>
    <scope>NUCLEOTIDE SEQUENCE [LARGE SCALE GENOMIC DNA]</scope>
    <source>
        <strain evidence="1 2">KCTC 52001</strain>
    </source>
</reference>
<organism evidence="1 2">
    <name type="scientific">Larkinella terrae</name>
    <dbReference type="NCBI Taxonomy" id="2025311"/>
    <lineage>
        <taxon>Bacteria</taxon>
        <taxon>Pseudomonadati</taxon>
        <taxon>Bacteroidota</taxon>
        <taxon>Cytophagia</taxon>
        <taxon>Cytophagales</taxon>
        <taxon>Spirosomataceae</taxon>
        <taxon>Larkinella</taxon>
    </lineage>
</organism>
<dbReference type="Proteomes" id="UP000441754">
    <property type="component" value="Unassembled WGS sequence"/>
</dbReference>
<name>A0A7K0EHB0_9BACT</name>
<accession>A0A7K0EHB0</accession>
<proteinExistence type="predicted"/>
<evidence type="ECO:0000313" key="2">
    <source>
        <dbReference type="Proteomes" id="UP000441754"/>
    </source>
</evidence>
<gene>
    <name evidence="1" type="ORF">GJJ30_07995</name>
</gene>
<dbReference type="EMBL" id="WJXZ01000004">
    <property type="protein sequence ID" value="MRS61230.1"/>
    <property type="molecule type" value="Genomic_DNA"/>
</dbReference>
<sequence>MSREQSYIPVASGASAPQQSSRTVSQILSRCPEVDSLSLLPQFRIEYVYPENYIPICIETPADALMLFRALWEREEYKGLDKVYVLLLQRNQILTLQLLDISATLSRFLRISQVAKLAYFAGADNVILISTHRESEVEDFEQSELDFLLSLPEEFESFDLALTDCIRVGEDRNYSLFAEGYSEFAGFTPPDYYTWHRNYNLLYGT</sequence>
<dbReference type="AlphaFoldDB" id="A0A7K0EHB0"/>
<keyword evidence="2" id="KW-1185">Reference proteome</keyword>
<evidence type="ECO:0000313" key="1">
    <source>
        <dbReference type="EMBL" id="MRS61230.1"/>
    </source>
</evidence>
<comment type="caution">
    <text evidence="1">The sequence shown here is derived from an EMBL/GenBank/DDBJ whole genome shotgun (WGS) entry which is preliminary data.</text>
</comment>
<dbReference type="OrthoDB" id="9851407at2"/>
<protein>
    <submittedName>
        <fullName evidence="1">Uncharacterized protein</fullName>
    </submittedName>
</protein>